<evidence type="ECO:0000256" key="4">
    <source>
        <dbReference type="ARBA" id="ARBA00022827"/>
    </source>
</evidence>
<comment type="similarity">
    <text evidence="2">Belongs to the acyl-CoA dehydrogenase family.</text>
</comment>
<dbReference type="Proteomes" id="UP000680839">
    <property type="component" value="Chromosome"/>
</dbReference>
<proteinExistence type="inferred from homology"/>
<dbReference type="InterPro" id="IPR037069">
    <property type="entry name" value="AcylCoA_DH/ox_N_sf"/>
</dbReference>
<dbReference type="InterPro" id="IPR036250">
    <property type="entry name" value="AcylCo_DH-like_C"/>
</dbReference>
<gene>
    <name evidence="8" type="ORF">KMZ29_07110</name>
</gene>
<sequence length="377" mass="40495">MAQLSNTITFTDEQAMLLDIATSFFREKSSITTVRRQIASESGFDRELWGEIAELGWLGIAVPERFGGSGLSLADVTVIIEPMGRHLAGTPLISTQLFIQALLAGGSEQQQREMLPKICNGAVGTVALFEGDGDWNLEHLESQAVIAVDAARLSGAKTLVCDAAVADFVLVSVALDGAPALAIVKAADLPRERRTRETVIDETRRAWRLEFDGVSVPASSLITGDKARAALRAISDAALLFAAAEAAGGIAGALETTVEYLNTRSAFGRKIGSYQSLKHTCAEILVGLERTRSHVYHAASLLAAGEDAEVALRMAKVEAGDSFVYAGDRAVQFHGGFGFTYDCDAQLYLRRALWLQYAFGDATHHRRRLAELLLPAG</sequence>
<dbReference type="InterPro" id="IPR046373">
    <property type="entry name" value="Acyl-CoA_Oxase/DH_mid-dom_sf"/>
</dbReference>
<accession>A0A975NFY5</accession>
<dbReference type="RefSeq" id="WP_215623052.1">
    <property type="nucleotide sequence ID" value="NZ_CP076134.1"/>
</dbReference>
<keyword evidence="4" id="KW-0274">FAD</keyword>
<protein>
    <submittedName>
        <fullName evidence="8">Acyl-CoA/acyl-ACP dehydrogenase</fullName>
    </submittedName>
</protein>
<dbReference type="InterPro" id="IPR013786">
    <property type="entry name" value="AcylCoA_DH/ox_N"/>
</dbReference>
<evidence type="ECO:0000259" key="7">
    <source>
        <dbReference type="Pfam" id="PF02771"/>
    </source>
</evidence>
<dbReference type="PANTHER" id="PTHR43884">
    <property type="entry name" value="ACYL-COA DEHYDROGENASE"/>
    <property type="match status" value="1"/>
</dbReference>
<feature type="domain" description="Acyl-CoA dehydrogenase/oxidase N-terminal" evidence="7">
    <location>
        <begin position="11"/>
        <end position="121"/>
    </location>
</feature>
<dbReference type="SUPFAM" id="SSF47203">
    <property type="entry name" value="Acyl-CoA dehydrogenase C-terminal domain-like"/>
    <property type="match status" value="1"/>
</dbReference>
<evidence type="ECO:0000256" key="2">
    <source>
        <dbReference type="ARBA" id="ARBA00009347"/>
    </source>
</evidence>
<evidence type="ECO:0000256" key="1">
    <source>
        <dbReference type="ARBA" id="ARBA00001974"/>
    </source>
</evidence>
<evidence type="ECO:0000259" key="6">
    <source>
        <dbReference type="Pfam" id="PF00441"/>
    </source>
</evidence>
<dbReference type="CDD" id="cd00567">
    <property type="entry name" value="ACAD"/>
    <property type="match status" value="1"/>
</dbReference>
<dbReference type="Pfam" id="PF00441">
    <property type="entry name" value="Acyl-CoA_dh_1"/>
    <property type="match status" value="1"/>
</dbReference>
<evidence type="ECO:0000256" key="3">
    <source>
        <dbReference type="ARBA" id="ARBA00022630"/>
    </source>
</evidence>
<dbReference type="Gene3D" id="1.10.540.10">
    <property type="entry name" value="Acyl-CoA dehydrogenase/oxidase, N-terminal domain"/>
    <property type="match status" value="1"/>
</dbReference>
<keyword evidence="5" id="KW-0560">Oxidoreductase</keyword>
<dbReference type="PANTHER" id="PTHR43884:SF20">
    <property type="entry name" value="ACYL-COA DEHYDROGENASE FADE28"/>
    <property type="match status" value="1"/>
</dbReference>
<dbReference type="SUPFAM" id="SSF56645">
    <property type="entry name" value="Acyl-CoA dehydrogenase NM domain-like"/>
    <property type="match status" value="1"/>
</dbReference>
<feature type="domain" description="Acyl-CoA dehydrogenase/oxidase C-terminal" evidence="6">
    <location>
        <begin position="242"/>
        <end position="372"/>
    </location>
</feature>
<dbReference type="GO" id="GO:0050660">
    <property type="term" value="F:flavin adenine dinucleotide binding"/>
    <property type="evidence" value="ECO:0007669"/>
    <property type="project" value="InterPro"/>
</dbReference>
<dbReference type="Pfam" id="PF02771">
    <property type="entry name" value="Acyl-CoA_dh_N"/>
    <property type="match status" value="1"/>
</dbReference>
<dbReference type="InterPro" id="IPR009075">
    <property type="entry name" value="AcylCo_DH/oxidase_C"/>
</dbReference>
<dbReference type="Gene3D" id="2.40.110.10">
    <property type="entry name" value="Butyryl-CoA Dehydrogenase, subunit A, domain 2"/>
    <property type="match status" value="1"/>
</dbReference>
<dbReference type="InterPro" id="IPR009100">
    <property type="entry name" value="AcylCoA_DH/oxidase_NM_dom_sf"/>
</dbReference>
<name>A0A975NFY5_9BRAD</name>
<comment type="cofactor">
    <cofactor evidence="1">
        <name>FAD</name>
        <dbReference type="ChEBI" id="CHEBI:57692"/>
    </cofactor>
</comment>
<keyword evidence="3" id="KW-0285">Flavoprotein</keyword>
<reference evidence="8" key="1">
    <citation type="submission" date="2021-06" db="EMBL/GenBank/DDBJ databases">
        <title>Bradyrhizobium sp. S2-20-1 Genome sequencing.</title>
        <authorList>
            <person name="Jin L."/>
        </authorList>
    </citation>
    <scope>NUCLEOTIDE SEQUENCE</scope>
    <source>
        <strain evidence="8">S2-20-1</strain>
    </source>
</reference>
<evidence type="ECO:0000313" key="9">
    <source>
        <dbReference type="Proteomes" id="UP000680839"/>
    </source>
</evidence>
<evidence type="ECO:0000256" key="5">
    <source>
        <dbReference type="ARBA" id="ARBA00023002"/>
    </source>
</evidence>
<organism evidence="8 9">
    <name type="scientific">Bradyrhizobium sediminis</name>
    <dbReference type="NCBI Taxonomy" id="2840469"/>
    <lineage>
        <taxon>Bacteria</taxon>
        <taxon>Pseudomonadati</taxon>
        <taxon>Pseudomonadota</taxon>
        <taxon>Alphaproteobacteria</taxon>
        <taxon>Hyphomicrobiales</taxon>
        <taxon>Nitrobacteraceae</taxon>
        <taxon>Bradyrhizobium</taxon>
    </lineage>
</organism>
<dbReference type="GO" id="GO:0003995">
    <property type="term" value="F:acyl-CoA dehydrogenase activity"/>
    <property type="evidence" value="ECO:0007669"/>
    <property type="project" value="TreeGrafter"/>
</dbReference>
<dbReference type="EMBL" id="CP076134">
    <property type="protein sequence ID" value="QWG14432.1"/>
    <property type="molecule type" value="Genomic_DNA"/>
</dbReference>
<dbReference type="Gene3D" id="1.20.140.10">
    <property type="entry name" value="Butyryl-CoA Dehydrogenase, subunit A, domain 3"/>
    <property type="match status" value="1"/>
</dbReference>
<dbReference type="AlphaFoldDB" id="A0A975NFY5"/>
<evidence type="ECO:0000313" key="8">
    <source>
        <dbReference type="EMBL" id="QWG14432.1"/>
    </source>
</evidence>